<keyword evidence="6 13" id="KW-0479">Metal-binding</keyword>
<dbReference type="HOGENOM" id="CLU_012348_1_2_11"/>
<dbReference type="eggNOG" id="COG0389">
    <property type="taxonomic scope" value="Bacteria"/>
</dbReference>
<dbReference type="STRING" id="882086.SacxiDRAFT_3674"/>
<comment type="subcellular location">
    <subcellularLocation>
        <location evidence="13">Cytoplasm</location>
    </subcellularLocation>
</comment>
<evidence type="ECO:0000313" key="16">
    <source>
        <dbReference type="Proteomes" id="UP000004691"/>
    </source>
</evidence>
<evidence type="ECO:0000256" key="13">
    <source>
        <dbReference type="HAMAP-Rule" id="MF_01113"/>
    </source>
</evidence>
<accession>I0V6W4</accession>
<dbReference type="Gene3D" id="3.40.1170.60">
    <property type="match status" value="1"/>
</dbReference>
<dbReference type="InterPro" id="IPR001126">
    <property type="entry name" value="UmuC"/>
</dbReference>
<keyword evidence="9 13" id="KW-0239">DNA-directed DNA polymerase</keyword>
<dbReference type="RefSeq" id="WP_006240066.1">
    <property type="nucleotide sequence ID" value="NZ_JH636049.1"/>
</dbReference>
<keyword evidence="7 13" id="KW-0227">DNA damage</keyword>
<feature type="domain" description="UmuC" evidence="14">
    <location>
        <begin position="29"/>
        <end position="210"/>
    </location>
</feature>
<keyword evidence="13" id="KW-0238">DNA-binding</keyword>
<keyword evidence="16" id="KW-1185">Reference proteome</keyword>
<evidence type="ECO:0000256" key="2">
    <source>
        <dbReference type="ARBA" id="ARBA00022457"/>
    </source>
</evidence>
<organism evidence="15 16">
    <name type="scientific">Saccharomonospora xinjiangensis XJ-54</name>
    <dbReference type="NCBI Taxonomy" id="882086"/>
    <lineage>
        <taxon>Bacteria</taxon>
        <taxon>Bacillati</taxon>
        <taxon>Actinomycetota</taxon>
        <taxon>Actinomycetes</taxon>
        <taxon>Pseudonocardiales</taxon>
        <taxon>Pseudonocardiaceae</taxon>
        <taxon>Saccharomonospora</taxon>
    </lineage>
</organism>
<dbReference type="InterPro" id="IPR043502">
    <property type="entry name" value="DNA/RNA_pol_sf"/>
</dbReference>
<protein>
    <recommendedName>
        <fullName evidence="13">DNA polymerase IV</fullName>
        <shortName evidence="13">Pol IV</shortName>
        <ecNumber evidence="13">2.7.7.7</ecNumber>
    </recommendedName>
</protein>
<comment type="cofactor">
    <cofactor evidence="13">
        <name>Mg(2+)</name>
        <dbReference type="ChEBI" id="CHEBI:18420"/>
    </cofactor>
    <text evidence="13">Binds 2 magnesium ions per subunit.</text>
</comment>
<dbReference type="AlphaFoldDB" id="I0V6W4"/>
<feature type="site" description="Substrate discrimination" evidence="13">
    <location>
        <position position="38"/>
    </location>
</feature>
<keyword evidence="10 13" id="KW-0234">DNA repair</keyword>
<dbReference type="GO" id="GO:0042276">
    <property type="term" value="P:error-prone translesion synthesis"/>
    <property type="evidence" value="ECO:0007669"/>
    <property type="project" value="TreeGrafter"/>
</dbReference>
<evidence type="ECO:0000256" key="10">
    <source>
        <dbReference type="ARBA" id="ARBA00023204"/>
    </source>
</evidence>
<dbReference type="GO" id="GO:0006261">
    <property type="term" value="P:DNA-templated DNA replication"/>
    <property type="evidence" value="ECO:0007669"/>
    <property type="project" value="UniProtKB-UniRule"/>
</dbReference>
<keyword evidence="4 13" id="KW-0548">Nucleotidyltransferase</keyword>
<dbReference type="GO" id="GO:0009432">
    <property type="term" value="P:SOS response"/>
    <property type="evidence" value="ECO:0007669"/>
    <property type="project" value="TreeGrafter"/>
</dbReference>
<evidence type="ECO:0000313" key="15">
    <source>
        <dbReference type="EMBL" id="EID55867.1"/>
    </source>
</evidence>
<gene>
    <name evidence="13" type="primary">dinB</name>
    <name evidence="15" type="ORF">SacxiDRAFT_3674</name>
</gene>
<evidence type="ECO:0000256" key="1">
    <source>
        <dbReference type="ARBA" id="ARBA00010945"/>
    </source>
</evidence>
<dbReference type="InterPro" id="IPR043128">
    <property type="entry name" value="Rev_trsase/Diguanyl_cyclase"/>
</dbReference>
<dbReference type="Proteomes" id="UP000004691">
    <property type="component" value="Unassembled WGS sequence"/>
</dbReference>
<dbReference type="SUPFAM" id="SSF56672">
    <property type="entry name" value="DNA/RNA polymerases"/>
    <property type="match status" value="1"/>
</dbReference>
<dbReference type="CDD" id="cd03586">
    <property type="entry name" value="PolY_Pol_IV_kappa"/>
    <property type="match status" value="1"/>
</dbReference>
<dbReference type="Gene3D" id="3.30.1490.100">
    <property type="entry name" value="DNA polymerase, Y-family, little finger domain"/>
    <property type="match status" value="1"/>
</dbReference>
<dbReference type="Pfam" id="PF00817">
    <property type="entry name" value="IMS"/>
    <property type="match status" value="1"/>
</dbReference>
<dbReference type="InterPro" id="IPR022880">
    <property type="entry name" value="DNApol_IV"/>
</dbReference>
<dbReference type="EMBL" id="JH636049">
    <property type="protein sequence ID" value="EID55867.1"/>
    <property type="molecule type" value="Genomic_DNA"/>
</dbReference>
<evidence type="ECO:0000256" key="5">
    <source>
        <dbReference type="ARBA" id="ARBA00022705"/>
    </source>
</evidence>
<evidence type="ECO:0000256" key="11">
    <source>
        <dbReference type="ARBA" id="ARBA00025589"/>
    </source>
</evidence>
<dbReference type="GO" id="GO:0005829">
    <property type="term" value="C:cytosol"/>
    <property type="evidence" value="ECO:0007669"/>
    <property type="project" value="TreeGrafter"/>
</dbReference>
<dbReference type="Pfam" id="PF11799">
    <property type="entry name" value="IMS_C"/>
    <property type="match status" value="1"/>
</dbReference>
<evidence type="ECO:0000256" key="4">
    <source>
        <dbReference type="ARBA" id="ARBA00022695"/>
    </source>
</evidence>
<comment type="similarity">
    <text evidence="1 13">Belongs to the DNA polymerase type-Y family.</text>
</comment>
<dbReference type="PANTHER" id="PTHR11076">
    <property type="entry name" value="DNA REPAIR POLYMERASE UMUC / TRANSFERASE FAMILY MEMBER"/>
    <property type="match status" value="1"/>
</dbReference>
<dbReference type="Gene3D" id="1.10.150.20">
    <property type="entry name" value="5' to 3' exonuclease, C-terminal subdomain"/>
    <property type="match status" value="1"/>
</dbReference>
<dbReference type="EC" id="2.7.7.7" evidence="13"/>
<evidence type="ECO:0000256" key="9">
    <source>
        <dbReference type="ARBA" id="ARBA00022932"/>
    </source>
</evidence>
<keyword evidence="8 13" id="KW-0460">Magnesium</keyword>
<dbReference type="InterPro" id="IPR024728">
    <property type="entry name" value="PolY_HhH_motif"/>
</dbReference>
<evidence type="ECO:0000256" key="12">
    <source>
        <dbReference type="ARBA" id="ARBA00049244"/>
    </source>
</evidence>
<keyword evidence="2 13" id="KW-0515">Mutator protein</keyword>
<evidence type="ECO:0000256" key="7">
    <source>
        <dbReference type="ARBA" id="ARBA00022763"/>
    </source>
</evidence>
<dbReference type="GO" id="GO:0006281">
    <property type="term" value="P:DNA repair"/>
    <property type="evidence" value="ECO:0007669"/>
    <property type="project" value="UniProtKB-UniRule"/>
</dbReference>
<dbReference type="InterPro" id="IPR036775">
    <property type="entry name" value="DNA_pol_Y-fam_lit_finger_sf"/>
</dbReference>
<feature type="active site" evidence="13">
    <location>
        <position position="128"/>
    </location>
</feature>
<evidence type="ECO:0000256" key="8">
    <source>
        <dbReference type="ARBA" id="ARBA00022842"/>
    </source>
</evidence>
<evidence type="ECO:0000256" key="3">
    <source>
        <dbReference type="ARBA" id="ARBA00022679"/>
    </source>
</evidence>
<comment type="function">
    <text evidence="11 13">Poorly processive, error-prone DNA polymerase involved in untargeted mutagenesis. Copies undamaged DNA at stalled replication forks, which arise in vivo from mismatched or misaligned primer ends. These misaligned primers can be extended by PolIV. Exhibits no 3'-5' exonuclease (proofreading) activity. May be involved in translesional synthesis, in conjunction with the beta clamp from PolIII.</text>
</comment>
<name>I0V6W4_9PSEU</name>
<keyword evidence="3 13" id="KW-0808">Transferase</keyword>
<keyword evidence="5 13" id="KW-0235">DNA replication</keyword>
<dbReference type="GO" id="GO:0003887">
    <property type="term" value="F:DNA-directed DNA polymerase activity"/>
    <property type="evidence" value="ECO:0007669"/>
    <property type="project" value="UniProtKB-UniRule"/>
</dbReference>
<feature type="binding site" evidence="13">
    <location>
        <position position="127"/>
    </location>
    <ligand>
        <name>Mg(2+)</name>
        <dbReference type="ChEBI" id="CHEBI:18420"/>
    </ligand>
</feature>
<dbReference type="SUPFAM" id="SSF100879">
    <property type="entry name" value="Lesion bypass DNA polymerase (Y-family), little finger domain"/>
    <property type="match status" value="1"/>
</dbReference>
<reference evidence="15 16" key="1">
    <citation type="submission" date="2012-01" db="EMBL/GenBank/DDBJ databases">
        <title>Improved High-Quality Draft sequence of Saccharomonospora xinjiangensis XJ-54.</title>
        <authorList>
            <consortium name="US DOE Joint Genome Institute"/>
            <person name="Lucas S."/>
            <person name="Han J."/>
            <person name="Lapidus A."/>
            <person name="Cheng J.-F."/>
            <person name="Goodwin L."/>
            <person name="Pitluck S."/>
            <person name="Peters L."/>
            <person name="Mikhailova N."/>
            <person name="Teshima H."/>
            <person name="Detter J.C."/>
            <person name="Han C."/>
            <person name="Tapia R."/>
            <person name="Land M."/>
            <person name="Hauser L."/>
            <person name="Kyrpides N."/>
            <person name="Ivanova N."/>
            <person name="Pagani I."/>
            <person name="Brambilla E.-M."/>
            <person name="Klenk H.-P."/>
            <person name="Woyke T."/>
        </authorList>
    </citation>
    <scope>NUCLEOTIDE SEQUENCE [LARGE SCALE GENOMIC DNA]</scope>
    <source>
        <strain evidence="15 16">XJ-54</strain>
    </source>
</reference>
<dbReference type="Gene3D" id="3.30.70.270">
    <property type="match status" value="1"/>
</dbReference>
<evidence type="ECO:0000256" key="6">
    <source>
        <dbReference type="ARBA" id="ARBA00022723"/>
    </source>
</evidence>
<dbReference type="HAMAP" id="MF_01113">
    <property type="entry name" value="DNApol_IV"/>
    <property type="match status" value="1"/>
</dbReference>
<dbReference type="PROSITE" id="PS50173">
    <property type="entry name" value="UMUC"/>
    <property type="match status" value="1"/>
</dbReference>
<evidence type="ECO:0000259" key="14">
    <source>
        <dbReference type="PROSITE" id="PS50173"/>
    </source>
</evidence>
<dbReference type="GO" id="GO:0003684">
    <property type="term" value="F:damaged DNA binding"/>
    <property type="evidence" value="ECO:0007669"/>
    <property type="project" value="InterPro"/>
</dbReference>
<dbReference type="InterPro" id="IPR017961">
    <property type="entry name" value="DNA_pol_Y-fam_little_finger"/>
</dbReference>
<dbReference type="Pfam" id="PF11798">
    <property type="entry name" value="IMS_HHH"/>
    <property type="match status" value="1"/>
</dbReference>
<dbReference type="GO" id="GO:0000287">
    <property type="term" value="F:magnesium ion binding"/>
    <property type="evidence" value="ECO:0007669"/>
    <property type="project" value="UniProtKB-UniRule"/>
</dbReference>
<feature type="binding site" evidence="13">
    <location>
        <position position="33"/>
    </location>
    <ligand>
        <name>Mg(2+)</name>
        <dbReference type="ChEBI" id="CHEBI:18420"/>
    </ligand>
</feature>
<dbReference type="InterPro" id="IPR050116">
    <property type="entry name" value="DNA_polymerase-Y"/>
</dbReference>
<dbReference type="PANTHER" id="PTHR11076:SF33">
    <property type="entry name" value="DNA POLYMERASE KAPPA"/>
    <property type="match status" value="1"/>
</dbReference>
<sequence>MGRNTALPEGFERFRVTGSAGPDDTGCHVLHIDMDAFFAAVELRTRPELADRPVVVAGAGPRSVVLSANYPARRFGVSSAMPVAAARKLCPHAVYLPPTRGLYGEVSRGVMAIFGEYTPLVEPLSLDEAFLDVRGALRRLGATPSEIGRRIRARVEAEHGVTCSVGVAGVKFVAKLASGIAKPDGMVVVPVSETTAFLRPLPVSALWGVGPKSAEVLRGHGLRTIADIAATPLDRLRRWVGVASAEHLHALAHGRDERAVVPDTEEKSLGAERTFDTDLADRYEQERQLLHLAEKVASTLRGRGLRGRTVSIKVRFSDFRTITRARTLPSATDVARTVHATAVALLAETGTTAAVRLLGVRVEGLAGSGDAEQLSLDDAFPRSRWRDAEIAADVARSKFGAAAVRPASLIERDAQ</sequence>
<comment type="catalytic activity">
    <reaction evidence="12 13">
        <text>DNA(n) + a 2'-deoxyribonucleoside 5'-triphosphate = DNA(n+1) + diphosphate</text>
        <dbReference type="Rhea" id="RHEA:22508"/>
        <dbReference type="Rhea" id="RHEA-COMP:17339"/>
        <dbReference type="Rhea" id="RHEA-COMP:17340"/>
        <dbReference type="ChEBI" id="CHEBI:33019"/>
        <dbReference type="ChEBI" id="CHEBI:61560"/>
        <dbReference type="ChEBI" id="CHEBI:173112"/>
        <dbReference type="EC" id="2.7.7.7"/>
    </reaction>
</comment>
<comment type="subunit">
    <text evidence="13">Monomer.</text>
</comment>
<dbReference type="FunFam" id="3.30.1490.100:FF:000004">
    <property type="entry name" value="DNA polymerase IV"/>
    <property type="match status" value="1"/>
</dbReference>
<dbReference type="OrthoDB" id="9808813at2"/>
<proteinExistence type="inferred from homology"/>
<dbReference type="NCBIfam" id="NF002677">
    <property type="entry name" value="PRK02406.1"/>
    <property type="match status" value="1"/>
</dbReference>
<keyword evidence="13" id="KW-0963">Cytoplasm</keyword>